<feature type="chain" id="PRO_5014231646" evidence="1">
    <location>
        <begin position="35"/>
        <end position="252"/>
    </location>
</feature>
<dbReference type="SUPFAM" id="SSF81901">
    <property type="entry name" value="HCP-like"/>
    <property type="match status" value="1"/>
</dbReference>
<name>A0A0K1ZFY8_RALSL</name>
<organism evidence="5">
    <name type="scientific">Ralstonia solanacearum</name>
    <name type="common">Pseudomonas solanacearum</name>
    <dbReference type="NCBI Taxonomy" id="305"/>
    <lineage>
        <taxon>Bacteria</taxon>
        <taxon>Pseudomonadati</taxon>
        <taxon>Pseudomonadota</taxon>
        <taxon>Betaproteobacteria</taxon>
        <taxon>Burkholderiales</taxon>
        <taxon>Burkholderiaceae</taxon>
        <taxon>Ralstonia</taxon>
        <taxon>Ralstonia solanacearum species complex</taxon>
    </lineage>
</organism>
<dbReference type="InterPro" id="IPR006597">
    <property type="entry name" value="Sel1-like"/>
</dbReference>
<dbReference type="SMART" id="SM00671">
    <property type="entry name" value="SEL1"/>
    <property type="match status" value="4"/>
</dbReference>
<dbReference type="PANTHER" id="PTHR11102:SF160">
    <property type="entry name" value="ERAD-ASSOCIATED E3 UBIQUITIN-PROTEIN LIGASE COMPONENT HRD3"/>
    <property type="match status" value="1"/>
</dbReference>
<dbReference type="PANTHER" id="PTHR11102">
    <property type="entry name" value="SEL-1-LIKE PROTEIN"/>
    <property type="match status" value="1"/>
</dbReference>
<dbReference type="AlphaFoldDB" id="A0A0K1ZFY8"/>
<evidence type="ECO:0000313" key="4">
    <source>
        <dbReference type="EMBL" id="CUV27178.1"/>
    </source>
</evidence>
<dbReference type="EMBL" id="CP025741">
    <property type="protein sequence ID" value="AYA48043.1"/>
    <property type="molecule type" value="Genomic_DNA"/>
</dbReference>
<gene>
    <name evidence="6" type="ORF">LH706_18050</name>
    <name evidence="3" type="ORF">PSS4_v1_70007</name>
    <name evidence="2" type="ORF">RSP824_17120</name>
    <name evidence="4" type="ORF">RUN1985_v1_30093</name>
    <name evidence="5" type="ORF">RUN215_v1_970002</name>
</gene>
<dbReference type="Proteomes" id="UP000262427">
    <property type="component" value="Chromosome CM"/>
</dbReference>
<evidence type="ECO:0000256" key="1">
    <source>
        <dbReference type="SAM" id="SignalP"/>
    </source>
</evidence>
<dbReference type="Gene3D" id="1.25.40.10">
    <property type="entry name" value="Tetratricopeptide repeat domain"/>
    <property type="match status" value="1"/>
</dbReference>
<proteinExistence type="predicted"/>
<dbReference type="EMBL" id="LN899824">
    <property type="protein sequence ID" value="CUV27178.1"/>
    <property type="molecule type" value="Genomic_DNA"/>
</dbReference>
<dbReference type="EMBL" id="LN899820">
    <property type="protein sequence ID" value="CUV56753.1"/>
    <property type="molecule type" value="Genomic_DNA"/>
</dbReference>
<reference evidence="5" key="1">
    <citation type="submission" date="2015-10" db="EMBL/GenBank/DDBJ databases">
        <authorList>
            <person name="Gilbert D.G."/>
        </authorList>
    </citation>
    <scope>NUCLEOTIDE SEQUENCE</scope>
    <source>
        <strain evidence="5">Phyl III-seqv23</strain>
    </source>
</reference>
<evidence type="ECO:0000313" key="3">
    <source>
        <dbReference type="EMBL" id="CUV16323.1"/>
    </source>
</evidence>
<reference evidence="6" key="4">
    <citation type="submission" date="2021-10" db="EMBL/GenBank/DDBJ databases">
        <title>Complete genome sequences of five Ralstonia solancearum strains isolated from sunflower.</title>
        <authorList>
            <person name="She X."/>
            <person name="He Z."/>
        </authorList>
    </citation>
    <scope>NUCLEOTIDE SEQUENCE</scope>
    <source>
        <strain evidence="6">RS638</strain>
    </source>
</reference>
<reference evidence="7" key="3">
    <citation type="submission" date="2018-01" db="EMBL/GenBank/DDBJ databases">
        <title>Raltonia solanacearum P824 infects blueberry.</title>
        <authorList>
            <person name="Bocsanczy A.M."/>
            <person name="Norman D.J."/>
        </authorList>
    </citation>
    <scope>NUCLEOTIDE SEQUENCE [LARGE SCALE GENOMIC DNA]</scope>
    <source>
        <strain evidence="7">P824</strain>
    </source>
</reference>
<dbReference type="InterPro" id="IPR050767">
    <property type="entry name" value="Sel1_AlgK"/>
</dbReference>
<accession>A0A0K1ZFY8</accession>
<dbReference type="PATRIC" id="fig|305.107.peg.83"/>
<dbReference type="EMBL" id="CP085043">
    <property type="protein sequence ID" value="UZF14872.1"/>
    <property type="molecule type" value="Genomic_DNA"/>
</dbReference>
<dbReference type="Pfam" id="PF08238">
    <property type="entry name" value="Sel1"/>
    <property type="match status" value="4"/>
</dbReference>
<feature type="signal peptide" evidence="1">
    <location>
        <begin position="1"/>
        <end position="34"/>
    </location>
</feature>
<evidence type="ECO:0000313" key="5">
    <source>
        <dbReference type="EMBL" id="CUV56753.1"/>
    </source>
</evidence>
<protein>
    <submittedName>
        <fullName evidence="2">H-type ferritin</fullName>
    </submittedName>
    <submittedName>
        <fullName evidence="4 5">Signal peptide protein</fullName>
    </submittedName>
    <submittedName>
        <fullName evidence="6">Sel1 repeat family protein</fullName>
    </submittedName>
</protein>
<sequence length="252" mass="27527">MGRRTQQHGTPRTTRMTLAAIMLAAAGWTAPARAATSPADAQGDAAALTQIAIAHYEHNEFGRAIDEFAEAAQRGNRLAQFNYAMMLMRGEGTVAQPEAAVKWLRRAADNQMTHAQFAYGELFERGELVPRSLPEANKWYERAAAGGHIEAQRALATNYFTGRGVPRDYGRAFTWYKKAAEAGDGPSQYIVGSYYERGEPGVVAQDIEQAKLWYGRAAAQGDPGALAKLRELVEKTYRAKHGDPPAAARPAM</sequence>
<dbReference type="InterPro" id="IPR011990">
    <property type="entry name" value="TPR-like_helical_dom_sf"/>
</dbReference>
<evidence type="ECO:0000313" key="7">
    <source>
        <dbReference type="Proteomes" id="UP000262427"/>
    </source>
</evidence>
<dbReference type="EMBL" id="LN899821">
    <property type="protein sequence ID" value="CUV16323.1"/>
    <property type="molecule type" value="Genomic_DNA"/>
</dbReference>
<keyword evidence="1" id="KW-0732">Signal</keyword>
<evidence type="ECO:0000313" key="2">
    <source>
        <dbReference type="EMBL" id="AYA48043.1"/>
    </source>
</evidence>
<reference evidence="2" key="2">
    <citation type="submission" date="2018-01" db="EMBL/GenBank/DDBJ databases">
        <title>Ralstonia pseudosolanacearum P824 infects blueberry.</title>
        <authorList>
            <person name="Bocsanczy A.M."/>
            <person name="Norman D.J."/>
        </authorList>
    </citation>
    <scope>NUCLEOTIDE SEQUENCE</scope>
    <source>
        <strain evidence="2">P824</strain>
    </source>
</reference>
<evidence type="ECO:0000313" key="6">
    <source>
        <dbReference type="EMBL" id="UZF14872.1"/>
    </source>
</evidence>